<feature type="transmembrane region" description="Helical" evidence="6">
    <location>
        <begin position="89"/>
        <end position="111"/>
    </location>
</feature>
<accession>A0A1B6FBZ1</accession>
<protein>
    <recommendedName>
        <fullName evidence="7">MARVEL domain-containing protein</fullName>
    </recommendedName>
</protein>
<evidence type="ECO:0000313" key="8">
    <source>
        <dbReference type="EMBL" id="JAS47729.1"/>
    </source>
</evidence>
<name>A0A1B6FBZ1_9HEMI</name>
<evidence type="ECO:0000259" key="7">
    <source>
        <dbReference type="PROSITE" id="PS51225"/>
    </source>
</evidence>
<reference evidence="8" key="1">
    <citation type="submission" date="2015-11" db="EMBL/GenBank/DDBJ databases">
        <title>De novo transcriptome assembly of four potential Pierce s Disease insect vectors from Arizona vineyards.</title>
        <authorList>
            <person name="Tassone E.E."/>
        </authorList>
    </citation>
    <scope>NUCLEOTIDE SEQUENCE</scope>
</reference>
<comment type="subcellular location">
    <subcellularLocation>
        <location evidence="1">Membrane</location>
        <topology evidence="1">Multi-pass membrane protein</topology>
    </subcellularLocation>
</comment>
<dbReference type="AlphaFoldDB" id="A0A1B6FBZ1"/>
<evidence type="ECO:0000256" key="6">
    <source>
        <dbReference type="SAM" id="Phobius"/>
    </source>
</evidence>
<feature type="transmembrane region" description="Helical" evidence="6">
    <location>
        <begin position="123"/>
        <end position="145"/>
    </location>
</feature>
<feature type="non-terminal residue" evidence="8">
    <location>
        <position position="1"/>
    </location>
</feature>
<sequence>LAQRSVCLSVTTQSSKSERCSKMSHTVTVTRTTTSTTTSAIILNTGYCKTAPGLLKIGEVVVGFIIFLMMYLYNDRFRLYAYTSTSSHFYLFMVVFACLVGSICLLLSCLFSLSTASIIAKTLYEFVFHGIAFLLYLVAMIFYFVNNRSIDQHPYSTVGALGVLITILYLASTILAYRSYRGA</sequence>
<dbReference type="PROSITE" id="PS51225">
    <property type="entry name" value="MARVEL"/>
    <property type="match status" value="1"/>
</dbReference>
<keyword evidence="2 5" id="KW-0812">Transmembrane</keyword>
<dbReference type="Pfam" id="PF01284">
    <property type="entry name" value="MARVEL"/>
    <property type="match status" value="1"/>
</dbReference>
<keyword evidence="4 5" id="KW-0472">Membrane</keyword>
<dbReference type="GO" id="GO:0016020">
    <property type="term" value="C:membrane"/>
    <property type="evidence" value="ECO:0007669"/>
    <property type="project" value="UniProtKB-SubCell"/>
</dbReference>
<keyword evidence="3 6" id="KW-1133">Transmembrane helix</keyword>
<proteinExistence type="predicted"/>
<evidence type="ECO:0000256" key="4">
    <source>
        <dbReference type="ARBA" id="ARBA00023136"/>
    </source>
</evidence>
<feature type="domain" description="MARVEL" evidence="7">
    <location>
        <begin position="47"/>
        <end position="181"/>
    </location>
</feature>
<evidence type="ECO:0000256" key="1">
    <source>
        <dbReference type="ARBA" id="ARBA00004141"/>
    </source>
</evidence>
<evidence type="ECO:0000256" key="3">
    <source>
        <dbReference type="ARBA" id="ARBA00022989"/>
    </source>
</evidence>
<evidence type="ECO:0000256" key="5">
    <source>
        <dbReference type="PROSITE-ProRule" id="PRU00581"/>
    </source>
</evidence>
<gene>
    <name evidence="8" type="ORF">g.38716</name>
</gene>
<dbReference type="InterPro" id="IPR008253">
    <property type="entry name" value="Marvel"/>
</dbReference>
<feature type="transmembrane region" description="Helical" evidence="6">
    <location>
        <begin position="157"/>
        <end position="177"/>
    </location>
</feature>
<feature type="transmembrane region" description="Helical" evidence="6">
    <location>
        <begin position="53"/>
        <end position="73"/>
    </location>
</feature>
<evidence type="ECO:0000256" key="2">
    <source>
        <dbReference type="ARBA" id="ARBA00022692"/>
    </source>
</evidence>
<organism evidence="8">
    <name type="scientific">Cuerna arida</name>
    <dbReference type="NCBI Taxonomy" id="1464854"/>
    <lineage>
        <taxon>Eukaryota</taxon>
        <taxon>Metazoa</taxon>
        <taxon>Ecdysozoa</taxon>
        <taxon>Arthropoda</taxon>
        <taxon>Hexapoda</taxon>
        <taxon>Insecta</taxon>
        <taxon>Pterygota</taxon>
        <taxon>Neoptera</taxon>
        <taxon>Paraneoptera</taxon>
        <taxon>Hemiptera</taxon>
        <taxon>Auchenorrhyncha</taxon>
        <taxon>Membracoidea</taxon>
        <taxon>Cicadellidae</taxon>
        <taxon>Cicadellinae</taxon>
        <taxon>Proconiini</taxon>
        <taxon>Cuerna</taxon>
    </lineage>
</organism>
<dbReference type="PANTHER" id="PTHR22776">
    <property type="entry name" value="MARVEL-CONTAINING POTENTIAL LIPID RAFT-ASSOCIATED PROTEIN"/>
    <property type="match status" value="1"/>
</dbReference>
<dbReference type="PANTHER" id="PTHR22776:SF92">
    <property type="entry name" value="LD04844P"/>
    <property type="match status" value="1"/>
</dbReference>
<dbReference type="InterPro" id="IPR050578">
    <property type="entry name" value="MARVEL-CKLF_proteins"/>
</dbReference>
<dbReference type="EMBL" id="GECZ01022040">
    <property type="protein sequence ID" value="JAS47729.1"/>
    <property type="molecule type" value="Transcribed_RNA"/>
</dbReference>